<keyword evidence="1" id="KW-0472">Membrane</keyword>
<protein>
    <recommendedName>
        <fullName evidence="2">DUF1468 domain-containing protein</fullName>
    </recommendedName>
</protein>
<evidence type="ECO:0000313" key="4">
    <source>
        <dbReference type="Proteomes" id="UP000243073"/>
    </source>
</evidence>
<comment type="caution">
    <text evidence="3">The sequence shown here is derived from an EMBL/GenBank/DDBJ whole genome shotgun (WGS) entry which is preliminary data.</text>
</comment>
<proteinExistence type="predicted"/>
<gene>
    <name evidence="3" type="ORF">BFR47_00335</name>
</gene>
<sequence>MINDRVLGLVGLILAVFYGLGAQEFQPAFGGGGAIGPSAFPTLLAVLLAISSIYLMVKPDPDESWPPLKTLGELAIILGVLIGFVLILEWVGFILSAGLAVSLLAWRMSAKPKPAAMVGFSSSVFMFALFTYGLDLALPGGTLWGMN</sequence>
<evidence type="ECO:0000313" key="3">
    <source>
        <dbReference type="EMBL" id="OIN12190.1"/>
    </source>
</evidence>
<dbReference type="Pfam" id="PF07331">
    <property type="entry name" value="TctB"/>
    <property type="match status" value="1"/>
</dbReference>
<dbReference type="InterPro" id="IPR009936">
    <property type="entry name" value="DUF1468"/>
</dbReference>
<evidence type="ECO:0000259" key="2">
    <source>
        <dbReference type="Pfam" id="PF07331"/>
    </source>
</evidence>
<reference evidence="3 4" key="1">
    <citation type="submission" date="2016-07" db="EMBL/GenBank/DDBJ databases">
        <title>Draft Genome Sequence of Oceanisphaera psychrotolerans, isolated from coastal sediment samples.</title>
        <authorList>
            <person name="Zhuo S."/>
            <person name="Ruan Z."/>
        </authorList>
    </citation>
    <scope>NUCLEOTIDE SEQUENCE [LARGE SCALE GENOMIC DNA]</scope>
    <source>
        <strain evidence="3 4">LAM-WHM-ZC</strain>
    </source>
</reference>
<feature type="transmembrane region" description="Helical" evidence="1">
    <location>
        <begin position="118"/>
        <end position="138"/>
    </location>
</feature>
<accession>A0A1J4QI61</accession>
<keyword evidence="1" id="KW-0812">Transmembrane</keyword>
<feature type="transmembrane region" description="Helical" evidence="1">
    <location>
        <begin position="38"/>
        <end position="57"/>
    </location>
</feature>
<evidence type="ECO:0000256" key="1">
    <source>
        <dbReference type="SAM" id="Phobius"/>
    </source>
</evidence>
<keyword evidence="4" id="KW-1185">Reference proteome</keyword>
<dbReference type="STRING" id="1414654.BFR47_00335"/>
<dbReference type="RefSeq" id="WP_071471965.1">
    <property type="nucleotide sequence ID" value="NZ_MDKE01000011.1"/>
</dbReference>
<feature type="domain" description="DUF1468" evidence="2">
    <location>
        <begin position="9"/>
        <end position="139"/>
    </location>
</feature>
<dbReference type="AlphaFoldDB" id="A0A1J4QI61"/>
<dbReference type="EMBL" id="MDKE01000011">
    <property type="protein sequence ID" value="OIN12190.1"/>
    <property type="molecule type" value="Genomic_DNA"/>
</dbReference>
<name>A0A1J4QI61_9GAMM</name>
<dbReference type="Proteomes" id="UP000243073">
    <property type="component" value="Unassembled WGS sequence"/>
</dbReference>
<feature type="transmembrane region" description="Helical" evidence="1">
    <location>
        <begin position="78"/>
        <end position="106"/>
    </location>
</feature>
<organism evidence="3 4">
    <name type="scientific">Oceanisphaera psychrotolerans</name>
    <dbReference type="NCBI Taxonomy" id="1414654"/>
    <lineage>
        <taxon>Bacteria</taxon>
        <taxon>Pseudomonadati</taxon>
        <taxon>Pseudomonadota</taxon>
        <taxon>Gammaproteobacteria</taxon>
        <taxon>Aeromonadales</taxon>
        <taxon>Aeromonadaceae</taxon>
        <taxon>Oceanisphaera</taxon>
    </lineage>
</organism>
<keyword evidence="1" id="KW-1133">Transmembrane helix</keyword>
<dbReference type="OrthoDB" id="5519430at2"/>